<keyword evidence="4 11" id="KW-0548">Nucleotidyltransferase</keyword>
<evidence type="ECO:0000256" key="2">
    <source>
        <dbReference type="ARBA" id="ARBA00003753"/>
    </source>
</evidence>
<comment type="caution">
    <text evidence="14">The sequence shown here is derived from an EMBL/GenBank/DDBJ whole genome shotgun (WGS) entry which is preliminary data.</text>
</comment>
<gene>
    <name evidence="11" type="primary">hldE</name>
    <name evidence="14" type="ORF">A2311_01385</name>
</gene>
<evidence type="ECO:0000256" key="10">
    <source>
        <dbReference type="ARBA" id="ARBA00047428"/>
    </source>
</evidence>
<dbReference type="GO" id="GO:0005524">
    <property type="term" value="F:ATP binding"/>
    <property type="evidence" value="ECO:0007669"/>
    <property type="project" value="UniProtKB-UniRule"/>
</dbReference>
<keyword evidence="9 11" id="KW-0119">Carbohydrate metabolism</keyword>
<evidence type="ECO:0000259" key="12">
    <source>
        <dbReference type="Pfam" id="PF00294"/>
    </source>
</evidence>
<evidence type="ECO:0000256" key="1">
    <source>
        <dbReference type="ARBA" id="ARBA00002319"/>
    </source>
</evidence>
<dbReference type="AlphaFoldDB" id="A0A1F4TUL0"/>
<evidence type="ECO:0000256" key="4">
    <source>
        <dbReference type="ARBA" id="ARBA00022695"/>
    </source>
</evidence>
<dbReference type="InterPro" id="IPR004821">
    <property type="entry name" value="Cyt_trans-like"/>
</dbReference>
<comment type="function">
    <text evidence="2 11">Catalyzes the ADP transfer from ATP to D-glycero-beta-D-manno-heptose 1-phosphate, yielding ADP-D-glycero-beta-D-manno-heptose.</text>
</comment>
<dbReference type="InterPro" id="IPR029056">
    <property type="entry name" value="Ribokinase-like"/>
</dbReference>
<evidence type="ECO:0000256" key="7">
    <source>
        <dbReference type="ARBA" id="ARBA00022840"/>
    </source>
</evidence>
<comment type="catalytic activity">
    <reaction evidence="10 11">
        <text>D-glycero-beta-D-manno-heptose 1-phosphate + ATP + H(+) = ADP-D-glycero-beta-D-manno-heptose + diphosphate</text>
        <dbReference type="Rhea" id="RHEA:27465"/>
        <dbReference type="ChEBI" id="CHEBI:15378"/>
        <dbReference type="ChEBI" id="CHEBI:30616"/>
        <dbReference type="ChEBI" id="CHEBI:33019"/>
        <dbReference type="ChEBI" id="CHEBI:59967"/>
        <dbReference type="ChEBI" id="CHEBI:61593"/>
        <dbReference type="EC" id="2.7.7.70"/>
    </reaction>
</comment>
<dbReference type="SUPFAM" id="SSF53613">
    <property type="entry name" value="Ribokinase-like"/>
    <property type="match status" value="1"/>
</dbReference>
<dbReference type="InterPro" id="IPR014729">
    <property type="entry name" value="Rossmann-like_a/b/a_fold"/>
</dbReference>
<dbReference type="CDD" id="cd01172">
    <property type="entry name" value="RfaE_like"/>
    <property type="match status" value="1"/>
</dbReference>
<feature type="binding site" evidence="11">
    <location>
        <begin position="203"/>
        <end position="206"/>
    </location>
    <ligand>
        <name>ATP</name>
        <dbReference type="ChEBI" id="CHEBI:30616"/>
    </ligand>
</feature>
<dbReference type="NCBIfam" id="TIGR02198">
    <property type="entry name" value="rfaE_dom_I"/>
    <property type="match status" value="1"/>
</dbReference>
<dbReference type="GO" id="GO:0033786">
    <property type="term" value="F:heptose-1-phosphate adenylyltransferase activity"/>
    <property type="evidence" value="ECO:0007669"/>
    <property type="project" value="UniProtKB-UniRule"/>
</dbReference>
<dbReference type="STRING" id="1802583.A2311_01385"/>
<dbReference type="PANTHER" id="PTHR46969:SF1">
    <property type="entry name" value="BIFUNCTIONAL PROTEIN HLDE"/>
    <property type="match status" value="1"/>
</dbReference>
<dbReference type="UniPathway" id="UPA00356">
    <property type="reaction ID" value="UER00437"/>
</dbReference>
<evidence type="ECO:0000256" key="8">
    <source>
        <dbReference type="ARBA" id="ARBA00023268"/>
    </source>
</evidence>
<evidence type="ECO:0000256" key="6">
    <source>
        <dbReference type="ARBA" id="ARBA00022777"/>
    </source>
</evidence>
<dbReference type="Pfam" id="PF00294">
    <property type="entry name" value="PfkB"/>
    <property type="match status" value="1"/>
</dbReference>
<keyword evidence="8 11" id="KW-0511">Multifunctional enzyme</keyword>
<dbReference type="SUPFAM" id="SSF52374">
    <property type="entry name" value="Nucleotidylyl transferase"/>
    <property type="match status" value="1"/>
</dbReference>
<evidence type="ECO:0000256" key="5">
    <source>
        <dbReference type="ARBA" id="ARBA00022741"/>
    </source>
</evidence>
<feature type="region of interest" description="Ribokinase" evidence="11">
    <location>
        <begin position="1"/>
        <end position="327"/>
    </location>
</feature>
<dbReference type="Proteomes" id="UP000178951">
    <property type="component" value="Unassembled WGS sequence"/>
</dbReference>
<keyword evidence="3 11" id="KW-0808">Transferase</keyword>
<accession>A0A1F4TUL0</accession>
<protein>
    <recommendedName>
        <fullName evidence="11">Bifunctional protein HldE</fullName>
    </recommendedName>
    <domain>
        <recommendedName>
            <fullName evidence="11">D-beta-D-heptose 7-phosphate kinase</fullName>
            <ecNumber evidence="11">2.7.1.167</ecNumber>
        </recommendedName>
        <alternativeName>
            <fullName evidence="11">D-beta-D-heptose 7-phosphotransferase</fullName>
        </alternativeName>
        <alternativeName>
            <fullName evidence="11">D-glycero-beta-D-manno-heptose-7-phosphate kinase</fullName>
        </alternativeName>
    </domain>
    <domain>
        <recommendedName>
            <fullName evidence="11">D-beta-D-heptose 1-phosphate adenylyltransferase</fullName>
            <ecNumber evidence="11">2.7.7.70</ecNumber>
        </recommendedName>
        <alternativeName>
            <fullName evidence="11">D-glycero-beta-D-manno-heptose 1-phosphate adenylyltransferase</fullName>
        </alternativeName>
    </domain>
</protein>
<dbReference type="Gene3D" id="3.40.50.620">
    <property type="entry name" value="HUPs"/>
    <property type="match status" value="1"/>
</dbReference>
<keyword evidence="7 11" id="KW-0067">ATP-binding</keyword>
<evidence type="ECO:0000256" key="3">
    <source>
        <dbReference type="ARBA" id="ARBA00022679"/>
    </source>
</evidence>
<evidence type="ECO:0000256" key="11">
    <source>
        <dbReference type="HAMAP-Rule" id="MF_01603"/>
    </source>
</evidence>
<evidence type="ECO:0000313" key="14">
    <source>
        <dbReference type="EMBL" id="OGC36299.1"/>
    </source>
</evidence>
<dbReference type="GO" id="GO:0016773">
    <property type="term" value="F:phosphotransferase activity, alcohol group as acceptor"/>
    <property type="evidence" value="ECO:0007669"/>
    <property type="project" value="InterPro"/>
</dbReference>
<evidence type="ECO:0000313" key="15">
    <source>
        <dbReference type="Proteomes" id="UP000178951"/>
    </source>
</evidence>
<dbReference type="NCBIfam" id="TIGR02199">
    <property type="entry name" value="rfaE_dom_II"/>
    <property type="match status" value="1"/>
</dbReference>
<dbReference type="Pfam" id="PF01467">
    <property type="entry name" value="CTP_transf_like"/>
    <property type="match status" value="1"/>
</dbReference>
<keyword evidence="6 11" id="KW-0418">Kinase</keyword>
<organism evidence="14 15">
    <name type="scientific">candidate division WOR-1 bacterium RIFOXYB2_FULL_48_7</name>
    <dbReference type="NCBI Taxonomy" id="1802583"/>
    <lineage>
        <taxon>Bacteria</taxon>
        <taxon>Bacillati</taxon>
        <taxon>Saganbacteria</taxon>
    </lineage>
</organism>
<comment type="subunit">
    <text evidence="11">Homodimer.</text>
</comment>
<dbReference type="NCBIfam" id="TIGR00125">
    <property type="entry name" value="cyt_tran_rel"/>
    <property type="match status" value="1"/>
</dbReference>
<comment type="pathway">
    <text evidence="11">Nucleotide-sugar biosynthesis; ADP-L-glycero-beta-D-manno-heptose biosynthesis; ADP-L-glycero-beta-D-manno-heptose from D-glycero-beta-D-manno-heptose 7-phosphate: step 1/4.</text>
</comment>
<evidence type="ECO:0000256" key="9">
    <source>
        <dbReference type="ARBA" id="ARBA00023277"/>
    </source>
</evidence>
<dbReference type="GO" id="GO:0005829">
    <property type="term" value="C:cytosol"/>
    <property type="evidence" value="ECO:0007669"/>
    <property type="project" value="TreeGrafter"/>
</dbReference>
<reference evidence="14 15" key="1">
    <citation type="journal article" date="2016" name="Nat. Commun.">
        <title>Thousands of microbial genomes shed light on interconnected biogeochemical processes in an aquifer system.</title>
        <authorList>
            <person name="Anantharaman K."/>
            <person name="Brown C.T."/>
            <person name="Hug L.A."/>
            <person name="Sharon I."/>
            <person name="Castelle C.J."/>
            <person name="Probst A.J."/>
            <person name="Thomas B.C."/>
            <person name="Singh A."/>
            <person name="Wilkins M.J."/>
            <person name="Karaoz U."/>
            <person name="Brodie E.L."/>
            <person name="Williams K.H."/>
            <person name="Hubbard S.S."/>
            <person name="Banfield J.F."/>
        </authorList>
    </citation>
    <scope>NUCLEOTIDE SEQUENCE [LARGE SCALE GENOMIC DNA]</scope>
</reference>
<dbReference type="EC" id="2.7.1.167" evidence="11"/>
<dbReference type="InterPro" id="IPR011914">
    <property type="entry name" value="RfaE_dom_II"/>
</dbReference>
<comment type="catalytic activity">
    <reaction evidence="11">
        <text>D-glycero-beta-D-manno-heptose 7-phosphate + ATP = D-glycero-beta-D-manno-heptose 1,7-bisphosphate + ADP + H(+)</text>
        <dbReference type="Rhea" id="RHEA:27473"/>
        <dbReference type="ChEBI" id="CHEBI:15378"/>
        <dbReference type="ChEBI" id="CHEBI:30616"/>
        <dbReference type="ChEBI" id="CHEBI:60204"/>
        <dbReference type="ChEBI" id="CHEBI:60208"/>
        <dbReference type="ChEBI" id="CHEBI:456216"/>
        <dbReference type="EC" id="2.7.1.167"/>
    </reaction>
</comment>
<dbReference type="GO" id="GO:0097171">
    <property type="term" value="P:ADP-L-glycero-beta-D-manno-heptose biosynthetic process"/>
    <property type="evidence" value="ECO:0007669"/>
    <property type="project" value="UniProtKB-UniPathway"/>
</dbReference>
<proteinExistence type="inferred from homology"/>
<dbReference type="PANTHER" id="PTHR46969">
    <property type="entry name" value="BIFUNCTIONAL PROTEIN HLDE"/>
    <property type="match status" value="1"/>
</dbReference>
<dbReference type="EMBL" id="MEUF01000016">
    <property type="protein sequence ID" value="OGC36299.1"/>
    <property type="molecule type" value="Genomic_DNA"/>
</dbReference>
<dbReference type="InterPro" id="IPR023030">
    <property type="entry name" value="Bifunc_HldE"/>
</dbReference>
<dbReference type="InterPro" id="IPR011611">
    <property type="entry name" value="PfkB_dom"/>
</dbReference>
<dbReference type="HAMAP" id="MF_01603">
    <property type="entry name" value="HldE"/>
    <property type="match status" value="1"/>
</dbReference>
<name>A0A1F4TUL0_UNCSA</name>
<comment type="pathway">
    <text evidence="11">Nucleotide-sugar biosynthesis; ADP-L-glycero-beta-D-manno-heptose biosynthesis; ADP-L-glycero-beta-D-manno-heptose from D-glycero-beta-D-manno-heptose 7-phosphate: step 3/4.</text>
</comment>
<dbReference type="InterPro" id="IPR011913">
    <property type="entry name" value="RfaE_dom_I"/>
</dbReference>
<sequence>MEQLKRFLPKFQGKKVLVFGDLMLDEHIWSRVSRISPEAPVPIADVQKITHVPGGCGNVAVNIAALGGSPILVGLIGKDSSGEKLMAALEKFNVPTQWLVVDANRPTILKSRIIAASQQIVRVDREDRSYVSPPLAGKLVRRLQEAINKADAVIISDYAKGAITEELCQKLIKMAQKKGLPVAVDPKGVDFTKYRGTTFITPNLKEAAIAARMAIFEEQSLNKAGKILLAQTKSKYVLITRGKDGMTLFDKKASTYIPAIPREVFDITGAGDAVIAALSLSLAAGAAAKDAAIIANHAGSVVVGKIGTAPCSLSELEVAMEGHEPVAKKIKLRSELSVIAKNLKTEGAKLVFTNGCFDILHLGHARYLREAKKLGDVLIVGVNSDSSVTALKGADRPYVSELERAEILASLECVDYVVIFSELRPDNLIKAIKPDIHVKGGDYKIDELPEKKLVESLGGKVVVIPPIKGRSTTNIVAKILGKK</sequence>
<comment type="similarity">
    <text evidence="11">In the N-terminal section; belongs to the carbohydrate kinase PfkB family.</text>
</comment>
<comment type="similarity">
    <text evidence="11">In the C-terminal section; belongs to the cytidylyltransferase family.</text>
</comment>
<comment type="function">
    <text evidence="1 11">Catalyzes the phosphorylation of D-glycero-D-manno-heptose 7-phosphate at the C-1 position to selectively form D-glycero-beta-D-manno-heptose-1,7-bisphosphate.</text>
</comment>
<feature type="active site" evidence="11">
    <location>
        <position position="272"/>
    </location>
</feature>
<feature type="domain" description="Carbohydrate kinase PfkB" evidence="12">
    <location>
        <begin position="15"/>
        <end position="311"/>
    </location>
</feature>
<dbReference type="EC" id="2.7.7.70" evidence="11"/>
<dbReference type="Gene3D" id="3.40.1190.20">
    <property type="match status" value="1"/>
</dbReference>
<dbReference type="GO" id="GO:0033785">
    <property type="term" value="F:heptose 7-phosphate kinase activity"/>
    <property type="evidence" value="ECO:0007669"/>
    <property type="project" value="UniProtKB-UniRule"/>
</dbReference>
<feature type="domain" description="Cytidyltransferase-like" evidence="13">
    <location>
        <begin position="352"/>
        <end position="463"/>
    </location>
</feature>
<dbReference type="FunFam" id="3.40.1190.20:FF:000002">
    <property type="entry name" value="Bifunctional protein HldE"/>
    <property type="match status" value="1"/>
</dbReference>
<keyword evidence="5 11" id="KW-0547">Nucleotide-binding</keyword>
<evidence type="ECO:0000259" key="13">
    <source>
        <dbReference type="Pfam" id="PF01467"/>
    </source>
</evidence>
<feature type="region of interest" description="Cytidylyltransferase" evidence="11">
    <location>
        <begin position="352"/>
        <end position="483"/>
    </location>
</feature>